<evidence type="ECO:0000313" key="6">
    <source>
        <dbReference type="Proteomes" id="UP001493153"/>
    </source>
</evidence>
<dbReference type="PANTHER" id="PTHR24567:SF75">
    <property type="entry name" value="FUMARATE AND NITRATE REDUCTION REGULATORY PROTEIN"/>
    <property type="match status" value="1"/>
</dbReference>
<keyword evidence="1" id="KW-0805">Transcription regulation</keyword>
<gene>
    <name evidence="5" type="ORF">IHE29_02910</name>
</gene>
<dbReference type="Pfam" id="PF13545">
    <property type="entry name" value="HTH_Crp_2"/>
    <property type="match status" value="1"/>
</dbReference>
<dbReference type="CDD" id="cd00038">
    <property type="entry name" value="CAP_ED"/>
    <property type="match status" value="1"/>
</dbReference>
<reference evidence="5 6" key="1">
    <citation type="submission" date="2020-09" db="EMBL/GenBank/DDBJ databases">
        <title>Genome sequences of Mycetohabitans spp.</title>
        <authorList>
            <person name="Carter M.E."/>
            <person name="Carpenter S.C.D."/>
            <person name="Bogdanove A.J."/>
        </authorList>
    </citation>
    <scope>NUCLEOTIDE SEQUENCE [LARGE SCALE GENOMIC DNA]</scope>
    <source>
        <strain evidence="5 6">B12</strain>
        <plasmid evidence="5 6">megaplasmid</plasmid>
    </source>
</reference>
<evidence type="ECO:0000256" key="3">
    <source>
        <dbReference type="ARBA" id="ARBA00023163"/>
    </source>
</evidence>
<dbReference type="Gene3D" id="2.60.120.10">
    <property type="entry name" value="Jelly Rolls"/>
    <property type="match status" value="1"/>
</dbReference>
<evidence type="ECO:0000313" key="5">
    <source>
        <dbReference type="EMBL" id="WXK38279.1"/>
    </source>
</evidence>
<dbReference type="PROSITE" id="PS51063">
    <property type="entry name" value="HTH_CRP_2"/>
    <property type="match status" value="1"/>
</dbReference>
<accession>A0ABZ2Q0U6</accession>
<geneLocation type="plasmid" evidence="5 6">
    <name>megaplasmid</name>
</geneLocation>
<keyword evidence="5" id="KW-0614">Plasmid</keyword>
<keyword evidence="3" id="KW-0804">Transcription</keyword>
<dbReference type="PRINTS" id="PR00034">
    <property type="entry name" value="HTHCRP"/>
</dbReference>
<name>A0ABZ2Q0U6_9BURK</name>
<organism evidence="5 6">
    <name type="scientific">Mycetohabitans rhizoxinica</name>
    <dbReference type="NCBI Taxonomy" id="412963"/>
    <lineage>
        <taxon>Bacteria</taxon>
        <taxon>Pseudomonadati</taxon>
        <taxon>Pseudomonadota</taxon>
        <taxon>Betaproteobacteria</taxon>
        <taxon>Burkholderiales</taxon>
        <taxon>Burkholderiaceae</taxon>
        <taxon>Mycetohabitans</taxon>
    </lineage>
</organism>
<evidence type="ECO:0000259" key="4">
    <source>
        <dbReference type="PROSITE" id="PS51063"/>
    </source>
</evidence>
<dbReference type="PANTHER" id="PTHR24567">
    <property type="entry name" value="CRP FAMILY TRANSCRIPTIONAL REGULATORY PROTEIN"/>
    <property type="match status" value="1"/>
</dbReference>
<dbReference type="SMART" id="SM00100">
    <property type="entry name" value="cNMP"/>
    <property type="match status" value="1"/>
</dbReference>
<dbReference type="InterPro" id="IPR000595">
    <property type="entry name" value="cNMP-bd_dom"/>
</dbReference>
<dbReference type="InterPro" id="IPR036390">
    <property type="entry name" value="WH_DNA-bd_sf"/>
</dbReference>
<dbReference type="Pfam" id="PF00027">
    <property type="entry name" value="cNMP_binding"/>
    <property type="match status" value="1"/>
</dbReference>
<dbReference type="InterPro" id="IPR018490">
    <property type="entry name" value="cNMP-bd_dom_sf"/>
</dbReference>
<feature type="domain" description="HTH crp-type" evidence="4">
    <location>
        <begin position="232"/>
        <end position="305"/>
    </location>
</feature>
<dbReference type="Gene3D" id="1.10.10.10">
    <property type="entry name" value="Winged helix-like DNA-binding domain superfamily/Winged helix DNA-binding domain"/>
    <property type="match status" value="1"/>
</dbReference>
<dbReference type="SUPFAM" id="SSF46785">
    <property type="entry name" value="Winged helix' DNA-binding domain"/>
    <property type="match status" value="1"/>
</dbReference>
<dbReference type="SMART" id="SM00419">
    <property type="entry name" value="HTH_CRP"/>
    <property type="match status" value="1"/>
</dbReference>
<proteinExistence type="predicted"/>
<dbReference type="Proteomes" id="UP001493153">
    <property type="component" value="Plasmid megaplasmid"/>
</dbReference>
<dbReference type="InterPro" id="IPR036388">
    <property type="entry name" value="WH-like_DNA-bd_sf"/>
</dbReference>
<sequence>MGRRSSAVPGGGRMRHAVAFTVQDAIHAAGTSIICAMILSIAEHHAGPHADADATHRANAASCHSVHHIDERVALDSGESKRRDVSRCSSCALRNLCLPPELSSDDIEQFHQVVSMKRLVRRGDALHRCDDPFRHIFAIKTGSFKTVTVLRDGREQVTGFYLPGDALGLDGVCSDRHRWDAIALEDSLVCTVSFARLEAFCHRQPVMQRHLHRMLSGEIVRESGLSVWLGTMNAAERVAAFLLNLSKRFAVRGYSPNEFQLRMTRAEMGSYLGLKLETVSRILSGFSRAGLVDTQGRNIRILDAAALAAV</sequence>
<protein>
    <submittedName>
        <fullName evidence="5">Helix-turn-helix domain-containing protein</fullName>
    </submittedName>
</protein>
<dbReference type="CDD" id="cd00092">
    <property type="entry name" value="HTH_CRP"/>
    <property type="match status" value="1"/>
</dbReference>
<dbReference type="InterPro" id="IPR014710">
    <property type="entry name" value="RmlC-like_jellyroll"/>
</dbReference>
<dbReference type="InterPro" id="IPR012318">
    <property type="entry name" value="HTH_CRP"/>
</dbReference>
<evidence type="ECO:0000256" key="2">
    <source>
        <dbReference type="ARBA" id="ARBA00023125"/>
    </source>
</evidence>
<keyword evidence="2" id="KW-0238">DNA-binding</keyword>
<keyword evidence="6" id="KW-1185">Reference proteome</keyword>
<evidence type="ECO:0000256" key="1">
    <source>
        <dbReference type="ARBA" id="ARBA00023015"/>
    </source>
</evidence>
<dbReference type="SUPFAM" id="SSF51206">
    <property type="entry name" value="cAMP-binding domain-like"/>
    <property type="match status" value="1"/>
</dbReference>
<dbReference type="InterPro" id="IPR050397">
    <property type="entry name" value="Env_Response_Regulators"/>
</dbReference>
<dbReference type="EMBL" id="CP062175">
    <property type="protein sequence ID" value="WXK38279.1"/>
    <property type="molecule type" value="Genomic_DNA"/>
</dbReference>